<keyword evidence="3" id="KW-0274">FAD</keyword>
<feature type="chain" id="PRO_5038546160" evidence="4">
    <location>
        <begin position="22"/>
        <end position="419"/>
    </location>
</feature>
<dbReference type="AlphaFoldDB" id="A0A7G9FRM5"/>
<dbReference type="InterPro" id="IPR004792">
    <property type="entry name" value="BaiN-like"/>
</dbReference>
<dbReference type="PRINTS" id="PR00368">
    <property type="entry name" value="FADPNR"/>
</dbReference>
<evidence type="ECO:0000313" key="8">
    <source>
        <dbReference type="Proteomes" id="UP000515981"/>
    </source>
</evidence>
<dbReference type="InterPro" id="IPR057661">
    <property type="entry name" value="RsdA/BaiN/AoA(So)_Rossmann"/>
</dbReference>
<dbReference type="PANTHER" id="PTHR42887:SF2">
    <property type="entry name" value="OS12G0638800 PROTEIN"/>
    <property type="match status" value="1"/>
</dbReference>
<evidence type="ECO:0000256" key="2">
    <source>
        <dbReference type="ARBA" id="ARBA00022630"/>
    </source>
</evidence>
<dbReference type="Gene3D" id="2.40.30.10">
    <property type="entry name" value="Translation factors"/>
    <property type="match status" value="1"/>
</dbReference>
<dbReference type="InterPro" id="IPR023166">
    <property type="entry name" value="BaiN-like_dom_sf"/>
</dbReference>
<dbReference type="InterPro" id="IPR055178">
    <property type="entry name" value="RsdA/BaiN/AoA(So)-like_dom"/>
</dbReference>
<keyword evidence="2" id="KW-0285">Flavoprotein</keyword>
<sequence length="419" mass="46180">MRMSNVIVVGGGAAGMMAAIAAAKCGHNVTLLEKNEKLGKKLFITGKGRCNVTNGADMDVLFQNVCTNEKFLYSAFYSFDNTQVCDLIEQAGCPLKTERGDRVFPVSDHSSDVIAALQRELHKYHVDIHLHTEVKKILTKESDDNICFYGVECTDHKKLTADACIICTGGCSYAAAGSTGDGYRFAEETGHKVTERRPALVPLEISESWCKALMGLSLKNVEIRMQCGKKTWYEGFGEMLFTHFGVSGPLILSASSFYSKNISKRKGDDEVKLFLDLKPALTPEQLDKRLLRDFEEAKNKQFKNALDHLFPAKLIPVMIELSGISPEKKVNEISREERKAFGMLIKALPMTVTGTRSFAEAIITQGGISVKDINPSTMESRLVKHLYFAGEVLDLDAMTGGFNLQIAWSTGHLAGDSIQ</sequence>
<dbReference type="NCBIfam" id="TIGR00275">
    <property type="entry name" value="aminoacetone oxidase family FAD-binding enzyme"/>
    <property type="match status" value="1"/>
</dbReference>
<dbReference type="Pfam" id="PF22780">
    <property type="entry name" value="HI0933_like_1st"/>
    <property type="match status" value="1"/>
</dbReference>
<dbReference type="Proteomes" id="UP000515981">
    <property type="component" value="Chromosome"/>
</dbReference>
<gene>
    <name evidence="7" type="ORF">H9Q77_08640</name>
</gene>
<accession>A0A7G9FRM5</accession>
<dbReference type="Pfam" id="PF03486">
    <property type="entry name" value="HI0933_like"/>
    <property type="match status" value="1"/>
</dbReference>
<keyword evidence="4" id="KW-0732">Signal</keyword>
<dbReference type="PRINTS" id="PR00411">
    <property type="entry name" value="PNDRDTASEI"/>
</dbReference>
<dbReference type="SUPFAM" id="SSF51905">
    <property type="entry name" value="FAD/NAD(P)-binding domain"/>
    <property type="match status" value="1"/>
</dbReference>
<reference evidence="7 8" key="1">
    <citation type="submission" date="2020-08" db="EMBL/GenBank/DDBJ databases">
        <authorList>
            <person name="Liu C."/>
            <person name="Sun Q."/>
        </authorList>
    </citation>
    <scope>NUCLEOTIDE SEQUENCE [LARGE SCALE GENOMIC DNA]</scope>
    <source>
        <strain evidence="7 8">NSJ-8</strain>
    </source>
</reference>
<dbReference type="InterPro" id="IPR036188">
    <property type="entry name" value="FAD/NAD-bd_sf"/>
</dbReference>
<feature type="signal peptide" evidence="4">
    <location>
        <begin position="1"/>
        <end position="21"/>
    </location>
</feature>
<protein>
    <submittedName>
        <fullName evidence="7">NAD(P)/FAD-dependent oxidoreductase</fullName>
    </submittedName>
</protein>
<dbReference type="Gene3D" id="1.10.8.260">
    <property type="entry name" value="HI0933 insert domain-like"/>
    <property type="match status" value="1"/>
</dbReference>
<dbReference type="KEGG" id="ssun:H9Q77_08640"/>
<dbReference type="PANTHER" id="PTHR42887">
    <property type="entry name" value="OS12G0638800 PROTEIN"/>
    <property type="match status" value="1"/>
</dbReference>
<dbReference type="Gene3D" id="3.50.50.60">
    <property type="entry name" value="FAD/NAD(P)-binding domain"/>
    <property type="match status" value="1"/>
</dbReference>
<evidence type="ECO:0000256" key="3">
    <source>
        <dbReference type="ARBA" id="ARBA00022827"/>
    </source>
</evidence>
<evidence type="ECO:0000313" key="7">
    <source>
        <dbReference type="EMBL" id="QNM01207.1"/>
    </source>
</evidence>
<dbReference type="SUPFAM" id="SSF160996">
    <property type="entry name" value="HI0933 insert domain-like"/>
    <property type="match status" value="1"/>
</dbReference>
<organism evidence="7 8">
    <name type="scientific">Simiaoa sunii</name>
    <dbReference type="NCBI Taxonomy" id="2763672"/>
    <lineage>
        <taxon>Bacteria</taxon>
        <taxon>Bacillati</taxon>
        <taxon>Bacillota</taxon>
        <taxon>Clostridia</taxon>
        <taxon>Lachnospirales</taxon>
        <taxon>Lachnospiraceae</taxon>
        <taxon>Simiaoa</taxon>
    </lineage>
</organism>
<comment type="cofactor">
    <cofactor evidence="1">
        <name>FAD</name>
        <dbReference type="ChEBI" id="CHEBI:57692"/>
    </cofactor>
</comment>
<proteinExistence type="predicted"/>
<evidence type="ECO:0000256" key="1">
    <source>
        <dbReference type="ARBA" id="ARBA00001974"/>
    </source>
</evidence>
<name>A0A7G9FRM5_9FIRM</name>
<feature type="domain" description="RsdA/BaiN/AoA(So)-like insert" evidence="6">
    <location>
        <begin position="197"/>
        <end position="363"/>
    </location>
</feature>
<evidence type="ECO:0000256" key="4">
    <source>
        <dbReference type="SAM" id="SignalP"/>
    </source>
</evidence>
<feature type="domain" description="RsdA/BaiN/AoA(So)-like Rossmann fold-like" evidence="5">
    <location>
        <begin position="5"/>
        <end position="416"/>
    </location>
</feature>
<dbReference type="EMBL" id="CP060633">
    <property type="protein sequence ID" value="QNM01207.1"/>
    <property type="molecule type" value="Genomic_DNA"/>
</dbReference>
<keyword evidence="8" id="KW-1185">Reference proteome</keyword>
<evidence type="ECO:0000259" key="5">
    <source>
        <dbReference type="Pfam" id="PF03486"/>
    </source>
</evidence>
<evidence type="ECO:0000259" key="6">
    <source>
        <dbReference type="Pfam" id="PF22780"/>
    </source>
</evidence>